<dbReference type="GO" id="GO:0006284">
    <property type="term" value="P:base-excision repair"/>
    <property type="evidence" value="ECO:0007669"/>
    <property type="project" value="InterPro"/>
</dbReference>
<protein>
    <submittedName>
        <fullName evidence="5">Single-strand selective monofunctional uracil DNA glycosylase</fullName>
    </submittedName>
</protein>
<dbReference type="InterPro" id="IPR036895">
    <property type="entry name" value="Uracil-DNA_glycosylase-like_sf"/>
</dbReference>
<dbReference type="Gene3D" id="3.40.470.10">
    <property type="entry name" value="Uracil-DNA glycosylase-like domain"/>
    <property type="match status" value="2"/>
</dbReference>
<keyword evidence="6" id="KW-1185">Reference proteome</keyword>
<dbReference type="GO" id="GO:0000703">
    <property type="term" value="F:oxidized pyrimidine nucleobase lesion DNA N-glycosylase activity"/>
    <property type="evidence" value="ECO:0007669"/>
    <property type="project" value="TreeGrafter"/>
</dbReference>
<keyword evidence="1" id="KW-0227">DNA damage</keyword>
<evidence type="ECO:0000256" key="2">
    <source>
        <dbReference type="ARBA" id="ARBA00022801"/>
    </source>
</evidence>
<organism evidence="5 6">
    <name type="scientific">Eumeta variegata</name>
    <name type="common">Bagworm moth</name>
    <name type="synonym">Eumeta japonica</name>
    <dbReference type="NCBI Taxonomy" id="151549"/>
    <lineage>
        <taxon>Eukaryota</taxon>
        <taxon>Metazoa</taxon>
        <taxon>Ecdysozoa</taxon>
        <taxon>Arthropoda</taxon>
        <taxon>Hexapoda</taxon>
        <taxon>Insecta</taxon>
        <taxon>Pterygota</taxon>
        <taxon>Neoptera</taxon>
        <taxon>Endopterygota</taxon>
        <taxon>Lepidoptera</taxon>
        <taxon>Glossata</taxon>
        <taxon>Ditrysia</taxon>
        <taxon>Tineoidea</taxon>
        <taxon>Psychidae</taxon>
        <taxon>Oiketicinae</taxon>
        <taxon>Eumeta</taxon>
    </lineage>
</organism>
<dbReference type="EMBL" id="BGZK01001441">
    <property type="protein sequence ID" value="GBP79981.1"/>
    <property type="molecule type" value="Genomic_DNA"/>
</dbReference>
<dbReference type="InterPro" id="IPR039134">
    <property type="entry name" value="SMUG1"/>
</dbReference>
<reference evidence="5 6" key="1">
    <citation type="journal article" date="2019" name="Commun. Biol.">
        <title>The bagworm genome reveals a unique fibroin gene that provides high tensile strength.</title>
        <authorList>
            <person name="Kono N."/>
            <person name="Nakamura H."/>
            <person name="Ohtoshi R."/>
            <person name="Tomita M."/>
            <person name="Numata K."/>
            <person name="Arakawa K."/>
        </authorList>
    </citation>
    <scope>NUCLEOTIDE SEQUENCE [LARGE SCALE GENOMIC DNA]</scope>
</reference>
<evidence type="ECO:0000256" key="1">
    <source>
        <dbReference type="ARBA" id="ARBA00022763"/>
    </source>
</evidence>
<dbReference type="PANTHER" id="PTHR13235:SF2">
    <property type="entry name" value="SINGLE-STRAND SELECTIVE MONOFUNCTIONAL URACIL DNA GLYCOSYLASE"/>
    <property type="match status" value="1"/>
</dbReference>
<dbReference type="STRING" id="151549.A0A4C1YU06"/>
<dbReference type="AlphaFoldDB" id="A0A4C1YU06"/>
<dbReference type="PANTHER" id="PTHR13235">
    <property type="entry name" value="SINGLE-STRAND SELECTIVE MONOFUNCTIONAL URACIL DNA GLYCOSYLASE"/>
    <property type="match status" value="1"/>
</dbReference>
<keyword evidence="2" id="KW-0378">Hydrolase</keyword>
<keyword evidence="4" id="KW-0234">DNA repair</keyword>
<gene>
    <name evidence="5" type="primary">Smug1</name>
    <name evidence="5" type="ORF">EVAR_77437_1</name>
</gene>
<evidence type="ECO:0000313" key="6">
    <source>
        <dbReference type="Proteomes" id="UP000299102"/>
    </source>
</evidence>
<dbReference type="OrthoDB" id="408702at2759"/>
<evidence type="ECO:0000313" key="5">
    <source>
        <dbReference type="EMBL" id="GBP79981.1"/>
    </source>
</evidence>
<accession>A0A4C1YU06</accession>
<name>A0A4C1YU06_EUMVA</name>
<evidence type="ECO:0000256" key="3">
    <source>
        <dbReference type="ARBA" id="ARBA00023125"/>
    </source>
</evidence>
<proteinExistence type="predicted"/>
<dbReference type="Proteomes" id="UP000299102">
    <property type="component" value="Unassembled WGS sequence"/>
</dbReference>
<evidence type="ECO:0000256" key="4">
    <source>
        <dbReference type="ARBA" id="ARBA00023204"/>
    </source>
</evidence>
<dbReference type="GO" id="GO:0003677">
    <property type="term" value="F:DNA binding"/>
    <property type="evidence" value="ECO:0007669"/>
    <property type="project" value="UniProtKB-KW"/>
</dbReference>
<comment type="caution">
    <text evidence="5">The sequence shown here is derived from an EMBL/GenBank/DDBJ whole genome shotgun (WGS) entry which is preliminary data.</text>
</comment>
<keyword evidence="3" id="KW-0238">DNA-binding</keyword>
<dbReference type="SUPFAM" id="SSF52141">
    <property type="entry name" value="Uracil-DNA glycosylase-like"/>
    <property type="match status" value="1"/>
</dbReference>
<dbReference type="GO" id="GO:0017065">
    <property type="term" value="F:single-strand selective uracil DNA N-glycosylase activity"/>
    <property type="evidence" value="ECO:0007669"/>
    <property type="project" value="InterPro"/>
</dbReference>
<sequence>MNPGPWGMSQTGVPFGDVNSVRSWLGIEGPVGKPPREASSRPVKGFNCGRSEMSDMQELYALCDPIFCKVLELYDVDIVIAIGKFCECRAIKAIARYLPSRDIKAIGMKEYQKVVDMSPSDGKSGFLQLLLWYAHFLRIIIIFGTKFLTAGLEEIGLLLRDKTEKNVIVKS</sequence>